<feature type="non-terminal residue" evidence="2">
    <location>
        <position position="1"/>
    </location>
</feature>
<accession>A0A8H3YK24</accession>
<sequence>ENSEGFEGPQDYQDDPGDHRSQGVFYTDRHYNRNRGSGFRPRGRTRGFVQRGRSTFRGRGRGYPNSNSFGRNQLL</sequence>
<dbReference type="EMBL" id="WNWR01002902">
    <property type="protein sequence ID" value="KAE9961287.1"/>
    <property type="molecule type" value="Genomic_DNA"/>
</dbReference>
<comment type="caution">
    <text evidence="2">The sequence shown here is derived from an EMBL/GenBank/DDBJ whole genome shotgun (WGS) entry which is preliminary data.</text>
</comment>
<feature type="compositionally biased region" description="Basic and acidic residues" evidence="1">
    <location>
        <begin position="16"/>
        <end position="31"/>
    </location>
</feature>
<feature type="non-terminal residue" evidence="2">
    <location>
        <position position="75"/>
    </location>
</feature>
<dbReference type="AlphaFoldDB" id="A0A8H3YK24"/>
<evidence type="ECO:0000313" key="2">
    <source>
        <dbReference type="EMBL" id="KAE9961287.1"/>
    </source>
</evidence>
<evidence type="ECO:0000313" key="3">
    <source>
        <dbReference type="Proteomes" id="UP000490939"/>
    </source>
</evidence>
<proteinExistence type="predicted"/>
<keyword evidence="3" id="KW-1185">Reference proteome</keyword>
<feature type="region of interest" description="Disordered" evidence="1">
    <location>
        <begin position="1"/>
        <end position="75"/>
    </location>
</feature>
<feature type="compositionally biased region" description="Polar residues" evidence="1">
    <location>
        <begin position="64"/>
        <end position="75"/>
    </location>
</feature>
<reference evidence="2 3" key="1">
    <citation type="submission" date="2019-07" db="EMBL/GenBank/DDBJ databases">
        <title>Venturia inaequalis Genome Resource.</title>
        <authorList>
            <person name="Lichtner F.J."/>
        </authorList>
    </citation>
    <scope>NUCLEOTIDE SEQUENCE [LARGE SCALE GENOMIC DNA]</scope>
    <source>
        <strain evidence="2 3">DMI_063113</strain>
    </source>
</reference>
<gene>
    <name evidence="2" type="ORF">EG327_004976</name>
</gene>
<evidence type="ECO:0000256" key="1">
    <source>
        <dbReference type="SAM" id="MobiDB-lite"/>
    </source>
</evidence>
<protein>
    <submittedName>
        <fullName evidence="2">Uncharacterized protein</fullName>
    </submittedName>
</protein>
<organism evidence="2 3">
    <name type="scientific">Venturia inaequalis</name>
    <name type="common">Apple scab fungus</name>
    <dbReference type="NCBI Taxonomy" id="5025"/>
    <lineage>
        <taxon>Eukaryota</taxon>
        <taxon>Fungi</taxon>
        <taxon>Dikarya</taxon>
        <taxon>Ascomycota</taxon>
        <taxon>Pezizomycotina</taxon>
        <taxon>Dothideomycetes</taxon>
        <taxon>Pleosporomycetidae</taxon>
        <taxon>Venturiales</taxon>
        <taxon>Venturiaceae</taxon>
        <taxon>Venturia</taxon>
    </lineage>
</organism>
<dbReference type="Proteomes" id="UP000490939">
    <property type="component" value="Unassembled WGS sequence"/>
</dbReference>
<name>A0A8H3YK24_VENIN</name>